<reference evidence="7" key="2">
    <citation type="submission" date="2021-04" db="EMBL/GenBank/DDBJ databases">
        <authorList>
            <person name="Gilroy R."/>
        </authorList>
    </citation>
    <scope>NUCLEOTIDE SEQUENCE</scope>
    <source>
        <strain evidence="7">CHK192-9172</strain>
    </source>
</reference>
<dbReference type="PANTHER" id="PTHR11615">
    <property type="entry name" value="NITRATE, FORMATE, IRON DEHYDROGENASE"/>
    <property type="match status" value="1"/>
</dbReference>
<dbReference type="Pfam" id="PF13237">
    <property type="entry name" value="Fer4_10"/>
    <property type="match status" value="1"/>
</dbReference>
<dbReference type="Gene3D" id="1.10.15.40">
    <property type="entry name" value="Electron transport complex subunit B, putative Fe-S cluster"/>
    <property type="match status" value="1"/>
</dbReference>
<protein>
    <submittedName>
        <fullName evidence="7">4Fe-4S binding protein</fullName>
    </submittedName>
</protein>
<evidence type="ECO:0000256" key="3">
    <source>
        <dbReference type="ARBA" id="ARBA00023004"/>
    </source>
</evidence>
<reference evidence="7" key="1">
    <citation type="journal article" date="2021" name="PeerJ">
        <title>Extensive microbial diversity within the chicken gut microbiome revealed by metagenomics and culture.</title>
        <authorList>
            <person name="Gilroy R."/>
            <person name="Ravi A."/>
            <person name="Getino M."/>
            <person name="Pursley I."/>
            <person name="Horton D.L."/>
            <person name="Alikhan N.F."/>
            <person name="Baker D."/>
            <person name="Gharbi K."/>
            <person name="Hall N."/>
            <person name="Watson M."/>
            <person name="Adriaenssens E.M."/>
            <person name="Foster-Nyarko E."/>
            <person name="Jarju S."/>
            <person name="Secka A."/>
            <person name="Antonio M."/>
            <person name="Oren A."/>
            <person name="Chaudhuri R.R."/>
            <person name="La Ragione R."/>
            <person name="Hildebrand F."/>
            <person name="Pallen M.J."/>
        </authorList>
    </citation>
    <scope>NUCLEOTIDE SEQUENCE</scope>
    <source>
        <strain evidence="7">CHK192-9172</strain>
    </source>
</reference>
<keyword evidence="4" id="KW-0411">Iron-sulfur</keyword>
<dbReference type="SUPFAM" id="SSF54862">
    <property type="entry name" value="4Fe-4S ferredoxins"/>
    <property type="match status" value="1"/>
</dbReference>
<keyword evidence="3" id="KW-0408">Iron</keyword>
<feature type="domain" description="4Fe-4S" evidence="6">
    <location>
        <begin position="370"/>
        <end position="431"/>
    </location>
</feature>
<dbReference type="Gene3D" id="3.30.70.20">
    <property type="match status" value="1"/>
</dbReference>
<dbReference type="InterPro" id="IPR007202">
    <property type="entry name" value="4Fe-4S_dom"/>
</dbReference>
<gene>
    <name evidence="7" type="ORF">IAA08_01400</name>
</gene>
<proteinExistence type="predicted"/>
<evidence type="ECO:0000259" key="5">
    <source>
        <dbReference type="PROSITE" id="PS51379"/>
    </source>
</evidence>
<dbReference type="GO" id="GO:0051539">
    <property type="term" value="F:4 iron, 4 sulfur cluster binding"/>
    <property type="evidence" value="ECO:0007669"/>
    <property type="project" value="UniProtKB-KW"/>
</dbReference>
<dbReference type="Pfam" id="PF02906">
    <property type="entry name" value="Fe_hyd_lg_C"/>
    <property type="match status" value="2"/>
</dbReference>
<dbReference type="PROSITE" id="PS00198">
    <property type="entry name" value="4FE4S_FER_1"/>
    <property type="match status" value="1"/>
</dbReference>
<dbReference type="Gene3D" id="3.40.950.10">
    <property type="entry name" value="Fe-only Hydrogenase (Larger Subunit), Chain L, domain 3"/>
    <property type="match status" value="1"/>
</dbReference>
<comment type="caution">
    <text evidence="7">The sequence shown here is derived from an EMBL/GenBank/DDBJ whole genome shotgun (WGS) entry which is preliminary data.</text>
</comment>
<dbReference type="PROSITE" id="PS51656">
    <property type="entry name" value="4FE4S"/>
    <property type="match status" value="1"/>
</dbReference>
<feature type="domain" description="4Fe-4S ferredoxin-type" evidence="5">
    <location>
        <begin position="38"/>
        <end position="66"/>
    </location>
</feature>
<evidence type="ECO:0000313" key="8">
    <source>
        <dbReference type="Proteomes" id="UP000824024"/>
    </source>
</evidence>
<dbReference type="InterPro" id="IPR050340">
    <property type="entry name" value="Cytosolic_Fe-S_CAF"/>
</dbReference>
<accession>A0A9D2D111</accession>
<dbReference type="Proteomes" id="UP000824024">
    <property type="component" value="Unassembled WGS sequence"/>
</dbReference>
<evidence type="ECO:0000313" key="7">
    <source>
        <dbReference type="EMBL" id="HIZ06573.1"/>
    </source>
</evidence>
<feature type="domain" description="4Fe-4S ferredoxin-type" evidence="5">
    <location>
        <begin position="8"/>
        <end position="37"/>
    </location>
</feature>
<dbReference type="PROSITE" id="PS51379">
    <property type="entry name" value="4FE4S_FER_2"/>
    <property type="match status" value="2"/>
</dbReference>
<evidence type="ECO:0000256" key="1">
    <source>
        <dbReference type="ARBA" id="ARBA00022485"/>
    </source>
</evidence>
<evidence type="ECO:0000256" key="2">
    <source>
        <dbReference type="ARBA" id="ARBA00022723"/>
    </source>
</evidence>
<dbReference type="Pfam" id="PF04060">
    <property type="entry name" value="FeS"/>
    <property type="match status" value="1"/>
</dbReference>
<dbReference type="EMBL" id="DXCH01000037">
    <property type="protein sequence ID" value="HIZ06573.1"/>
    <property type="molecule type" value="Genomic_DNA"/>
</dbReference>
<name>A0A9D2D111_9FIRM</name>
<dbReference type="InterPro" id="IPR009016">
    <property type="entry name" value="Fe_hydrogenase"/>
</dbReference>
<evidence type="ECO:0000259" key="6">
    <source>
        <dbReference type="PROSITE" id="PS51656"/>
    </source>
</evidence>
<dbReference type="InterPro" id="IPR017896">
    <property type="entry name" value="4Fe4S_Fe-S-bd"/>
</dbReference>
<keyword evidence="2" id="KW-0479">Metal-binding</keyword>
<evidence type="ECO:0000256" key="4">
    <source>
        <dbReference type="ARBA" id="ARBA00023014"/>
    </source>
</evidence>
<dbReference type="GO" id="GO:0046872">
    <property type="term" value="F:metal ion binding"/>
    <property type="evidence" value="ECO:0007669"/>
    <property type="project" value="UniProtKB-KW"/>
</dbReference>
<dbReference type="SUPFAM" id="SSF53920">
    <property type="entry name" value="Fe-only hydrogenase"/>
    <property type="match status" value="1"/>
</dbReference>
<dbReference type="AlphaFoldDB" id="A0A9D2D111"/>
<organism evidence="7 8">
    <name type="scientific">Candidatus Eubacterium avistercoris</name>
    <dbReference type="NCBI Taxonomy" id="2838567"/>
    <lineage>
        <taxon>Bacteria</taxon>
        <taxon>Bacillati</taxon>
        <taxon>Bacillota</taxon>
        <taxon>Clostridia</taxon>
        <taxon>Eubacteriales</taxon>
        <taxon>Eubacteriaceae</taxon>
        <taxon>Eubacterium</taxon>
    </lineage>
</organism>
<dbReference type="InterPro" id="IPR017900">
    <property type="entry name" value="4Fe4S_Fe_S_CS"/>
</dbReference>
<dbReference type="InterPro" id="IPR004108">
    <property type="entry name" value="Fe_hydrogenase_lsu_C"/>
</dbReference>
<sequence>MTAKKFFHSVYLNEERCRGCLNCIKRCPTQAIRVRNGRANIISEYCIDCGECIRQCPHHAKMTKHDHLDVLEQFEYTVAIPAPSLYSQFNHLTDTNIVLTALLMMGFDDVFEVSGAAELVSEATRKYIKAHPEKWPLISTACPTIERLIRVKFPNLLNHLLPILPPMEAAAMLARKKAIRESGLMSSQIGIIFISPCPSKATFVQEPLGTEKSQVDAVLSIKDVYPELLSYMKEAERQPKNLSISGKIGVGWGISGGEAAGTLTNDYLAADGIENVMRVLEDLEDEKFQADLAFIELNACNGGCVGGVLNVENPYIAKAKIKQLNKYMQVSKSRASEYTEYGSPNSLFWTKPIEYEPVYQLGSNMMESFANLSAVEKLLKQLPGLDCGACGAPTCRALAEDIVMGKNDAKKDNCIYLLRNYYDTLKNSPLFKEEKNDNSGTDPSGSI</sequence>
<keyword evidence="1" id="KW-0004">4Fe-4S</keyword>